<feature type="chain" id="PRO_5021880311" description="Translocation protein TolB" evidence="1">
    <location>
        <begin position="17"/>
        <end position="464"/>
    </location>
</feature>
<evidence type="ECO:0000313" key="2">
    <source>
        <dbReference type="EMBL" id="QDV07925.1"/>
    </source>
</evidence>
<gene>
    <name evidence="2" type="ORF">Poly30_34600</name>
</gene>
<sequence length="464" mass="52166" precursor="true">MLALALALFLVPSAYPQEPDAPEAAESADRLVAKIPKNFAHVHMAEQVDGPAQLEYLPFTFSPDGSRVAFLAAKKDRVYGFLDGEDIGWGDMGRKPVFSENGEHIIMALGKSAKNRSESWVVYVDGDDATKEDWVGPLTIANDGEAIAYWSKPGFRLDTSGDPILNRATMILGKRKSKRFRRHESETYAWANTEIAPLLNEDGSRAIGTAYDDLRRGLVLSIGDSKDEVLHSVDGWYTQTAYSNDLKRVATVRRVIEENVKGYVPPKTITFPRYVIQVDGQDIQVNADASALPEFSRNGEHYSFVYLRDKQFGLGIDGQLLPPSENLILDAKPDSAGGRIAWIEHRDGDLLENLWLNRNMQRLVYQGKSHLCEAYVGEKDGALVLEETSYSDPYDKIYGIHFSPDEQRVAFLALEEQSYFVVCRGQKIGPFEEIDQIRWVDNDTVAVGTREGDEFWWRSMKLDD</sequence>
<reference evidence="2 3" key="1">
    <citation type="submission" date="2019-02" db="EMBL/GenBank/DDBJ databases">
        <title>Deep-cultivation of Planctomycetes and their phenomic and genomic characterization uncovers novel biology.</title>
        <authorList>
            <person name="Wiegand S."/>
            <person name="Jogler M."/>
            <person name="Boedeker C."/>
            <person name="Pinto D."/>
            <person name="Vollmers J."/>
            <person name="Rivas-Marin E."/>
            <person name="Kohn T."/>
            <person name="Peeters S.H."/>
            <person name="Heuer A."/>
            <person name="Rast P."/>
            <person name="Oberbeckmann S."/>
            <person name="Bunk B."/>
            <person name="Jeske O."/>
            <person name="Meyerdierks A."/>
            <person name="Storesund J.E."/>
            <person name="Kallscheuer N."/>
            <person name="Luecker S."/>
            <person name="Lage O.M."/>
            <person name="Pohl T."/>
            <person name="Merkel B.J."/>
            <person name="Hornburger P."/>
            <person name="Mueller R.-W."/>
            <person name="Bruemmer F."/>
            <person name="Labrenz M."/>
            <person name="Spormann A.M."/>
            <person name="Op den Camp H."/>
            <person name="Overmann J."/>
            <person name="Amann R."/>
            <person name="Jetten M.S.M."/>
            <person name="Mascher T."/>
            <person name="Medema M.H."/>
            <person name="Devos D.P."/>
            <person name="Kaster A.-K."/>
            <person name="Ovreas L."/>
            <person name="Rohde M."/>
            <person name="Galperin M.Y."/>
            <person name="Jogler C."/>
        </authorList>
    </citation>
    <scope>NUCLEOTIDE SEQUENCE [LARGE SCALE GENOMIC DNA]</scope>
    <source>
        <strain evidence="2 3">Poly30</strain>
    </source>
</reference>
<dbReference type="RefSeq" id="WP_145199675.1">
    <property type="nucleotide sequence ID" value="NZ_CP036434.1"/>
</dbReference>
<name>A0A518EUZ7_9BACT</name>
<proteinExistence type="predicted"/>
<accession>A0A518EUZ7</accession>
<keyword evidence="3" id="KW-1185">Reference proteome</keyword>
<evidence type="ECO:0000313" key="3">
    <source>
        <dbReference type="Proteomes" id="UP000320390"/>
    </source>
</evidence>
<dbReference type="Proteomes" id="UP000320390">
    <property type="component" value="Chromosome"/>
</dbReference>
<evidence type="ECO:0008006" key="4">
    <source>
        <dbReference type="Google" id="ProtNLM"/>
    </source>
</evidence>
<evidence type="ECO:0000256" key="1">
    <source>
        <dbReference type="SAM" id="SignalP"/>
    </source>
</evidence>
<dbReference type="AlphaFoldDB" id="A0A518EUZ7"/>
<dbReference type="SUPFAM" id="SSF82171">
    <property type="entry name" value="DPP6 N-terminal domain-like"/>
    <property type="match status" value="1"/>
</dbReference>
<dbReference type="EMBL" id="CP036434">
    <property type="protein sequence ID" value="QDV07925.1"/>
    <property type="molecule type" value="Genomic_DNA"/>
</dbReference>
<protein>
    <recommendedName>
        <fullName evidence="4">Translocation protein TolB</fullName>
    </recommendedName>
</protein>
<organism evidence="2 3">
    <name type="scientific">Saltatorellus ferox</name>
    <dbReference type="NCBI Taxonomy" id="2528018"/>
    <lineage>
        <taxon>Bacteria</taxon>
        <taxon>Pseudomonadati</taxon>
        <taxon>Planctomycetota</taxon>
        <taxon>Planctomycetia</taxon>
        <taxon>Planctomycetia incertae sedis</taxon>
        <taxon>Saltatorellus</taxon>
    </lineage>
</organism>
<feature type="signal peptide" evidence="1">
    <location>
        <begin position="1"/>
        <end position="16"/>
    </location>
</feature>
<keyword evidence="1" id="KW-0732">Signal</keyword>
<dbReference type="OrthoDB" id="108903at2"/>